<dbReference type="InterPro" id="IPR027417">
    <property type="entry name" value="P-loop_NTPase"/>
</dbReference>
<evidence type="ECO:0008006" key="3">
    <source>
        <dbReference type="Google" id="ProtNLM"/>
    </source>
</evidence>
<keyword evidence="2" id="KW-1185">Reference proteome</keyword>
<protein>
    <recommendedName>
        <fullName evidence="3">AAA family ATPase</fullName>
    </recommendedName>
</protein>
<evidence type="ECO:0000313" key="2">
    <source>
        <dbReference type="Proteomes" id="UP000609879"/>
    </source>
</evidence>
<dbReference type="Pfam" id="PF13671">
    <property type="entry name" value="AAA_33"/>
    <property type="match status" value="1"/>
</dbReference>
<dbReference type="RefSeq" id="WP_203769316.1">
    <property type="nucleotide sequence ID" value="NZ_BAAABO010000013.1"/>
</dbReference>
<reference evidence="1 2" key="1">
    <citation type="submission" date="2021-01" db="EMBL/GenBank/DDBJ databases">
        <title>Whole genome shotgun sequence of Actinoplanes deccanensis NBRC 13994.</title>
        <authorList>
            <person name="Komaki H."/>
            <person name="Tamura T."/>
        </authorList>
    </citation>
    <scope>NUCLEOTIDE SEQUENCE [LARGE SCALE GENOMIC DNA]</scope>
    <source>
        <strain evidence="1 2">NBRC 13994</strain>
    </source>
</reference>
<dbReference type="Gene3D" id="3.40.50.300">
    <property type="entry name" value="P-loop containing nucleotide triphosphate hydrolases"/>
    <property type="match status" value="1"/>
</dbReference>
<organism evidence="1 2">
    <name type="scientific">Paractinoplanes deccanensis</name>
    <dbReference type="NCBI Taxonomy" id="113561"/>
    <lineage>
        <taxon>Bacteria</taxon>
        <taxon>Bacillati</taxon>
        <taxon>Actinomycetota</taxon>
        <taxon>Actinomycetes</taxon>
        <taxon>Micromonosporales</taxon>
        <taxon>Micromonosporaceae</taxon>
        <taxon>Paractinoplanes</taxon>
    </lineage>
</organism>
<dbReference type="Proteomes" id="UP000609879">
    <property type="component" value="Unassembled WGS sequence"/>
</dbReference>
<dbReference type="EMBL" id="BOMI01000104">
    <property type="protein sequence ID" value="GID76604.1"/>
    <property type="molecule type" value="Genomic_DNA"/>
</dbReference>
<comment type="caution">
    <text evidence="1">The sequence shown here is derived from an EMBL/GenBank/DDBJ whole genome shotgun (WGS) entry which is preliminary data.</text>
</comment>
<dbReference type="SUPFAM" id="SSF52540">
    <property type="entry name" value="P-loop containing nucleoside triphosphate hydrolases"/>
    <property type="match status" value="1"/>
</dbReference>
<accession>A0ABQ3Y9E4</accession>
<proteinExistence type="predicted"/>
<name>A0ABQ3Y9E4_9ACTN</name>
<sequence length="192" mass="20303">MAEWVVLINGLPGSGKTTLARGLSAALGVPLISKDAIKDRLAAERTAASATEKATDNATERSADSAPAEIAELGAAASELMWELAAAEQGTVVLESWWFKPRDLGFVRSGLGRSGAIGVVEVWCEVSAEVARQRVERRRRPGYYEDGRRLAENWAEWSAGAEPLGVGTILRVRTDAPVDLASLTTAVSAGIG</sequence>
<gene>
    <name evidence="1" type="ORF">Ade02nite_52450</name>
</gene>
<evidence type="ECO:0000313" key="1">
    <source>
        <dbReference type="EMBL" id="GID76604.1"/>
    </source>
</evidence>